<gene>
    <name evidence="2" type="ORF">HYH03_001434</name>
</gene>
<evidence type="ECO:0000256" key="1">
    <source>
        <dbReference type="SAM" id="MobiDB-lite"/>
    </source>
</evidence>
<dbReference type="Proteomes" id="UP000612055">
    <property type="component" value="Unassembled WGS sequence"/>
</dbReference>
<dbReference type="EMBL" id="JAEHOE010000003">
    <property type="protein sequence ID" value="KAG2500668.1"/>
    <property type="molecule type" value="Genomic_DNA"/>
</dbReference>
<sequence>MLRSVTPVTTAASESTPRTEPQQPSLSSAGSAPPPGSASATEVLRHPEPSTSLEELRWRDHLTTAAGGVPAPLVLPSAPAAPAPLGALPLGGAPTFGVGAPGATPPTAPGTPLFTTPVRTLFPPTPVQLGLPGEDIMDCAESLDVESQFASIYATPGASAASPEEMRVVQMESYKLGRQIMPYWLVPGSS</sequence>
<feature type="compositionally biased region" description="Polar residues" evidence="1">
    <location>
        <begin position="1"/>
        <end position="23"/>
    </location>
</feature>
<organism evidence="2 3">
    <name type="scientific">Edaphochlamys debaryana</name>
    <dbReference type="NCBI Taxonomy" id="47281"/>
    <lineage>
        <taxon>Eukaryota</taxon>
        <taxon>Viridiplantae</taxon>
        <taxon>Chlorophyta</taxon>
        <taxon>core chlorophytes</taxon>
        <taxon>Chlorophyceae</taxon>
        <taxon>CS clade</taxon>
        <taxon>Chlamydomonadales</taxon>
        <taxon>Chlamydomonadales incertae sedis</taxon>
        <taxon>Edaphochlamys</taxon>
    </lineage>
</organism>
<name>A0A836C620_9CHLO</name>
<feature type="compositionally biased region" description="Basic and acidic residues" evidence="1">
    <location>
        <begin position="43"/>
        <end position="53"/>
    </location>
</feature>
<keyword evidence="3" id="KW-1185">Reference proteome</keyword>
<feature type="region of interest" description="Disordered" evidence="1">
    <location>
        <begin position="1"/>
        <end position="53"/>
    </location>
</feature>
<protein>
    <submittedName>
        <fullName evidence="2">Uncharacterized protein</fullName>
    </submittedName>
</protein>
<dbReference type="AlphaFoldDB" id="A0A836C620"/>
<evidence type="ECO:0000313" key="3">
    <source>
        <dbReference type="Proteomes" id="UP000612055"/>
    </source>
</evidence>
<comment type="caution">
    <text evidence="2">The sequence shown here is derived from an EMBL/GenBank/DDBJ whole genome shotgun (WGS) entry which is preliminary data.</text>
</comment>
<evidence type="ECO:0000313" key="2">
    <source>
        <dbReference type="EMBL" id="KAG2500668.1"/>
    </source>
</evidence>
<proteinExistence type="predicted"/>
<dbReference type="OrthoDB" id="534321at2759"/>
<reference evidence="2" key="1">
    <citation type="journal article" date="2020" name="bioRxiv">
        <title>Comparative genomics of Chlamydomonas.</title>
        <authorList>
            <person name="Craig R.J."/>
            <person name="Hasan A.R."/>
            <person name="Ness R.W."/>
            <person name="Keightley P.D."/>
        </authorList>
    </citation>
    <scope>NUCLEOTIDE SEQUENCE</scope>
    <source>
        <strain evidence="2">CCAP 11/70</strain>
    </source>
</reference>
<accession>A0A836C620</accession>